<dbReference type="Gene3D" id="3.80.10.10">
    <property type="entry name" value="Ribonuclease Inhibitor"/>
    <property type="match status" value="1"/>
</dbReference>
<feature type="compositionally biased region" description="Basic and acidic residues" evidence="6">
    <location>
        <begin position="664"/>
        <end position="674"/>
    </location>
</feature>
<dbReference type="InterPro" id="IPR032675">
    <property type="entry name" value="LRR_dom_sf"/>
</dbReference>
<feature type="compositionally biased region" description="Low complexity" evidence="6">
    <location>
        <begin position="2298"/>
        <end position="2310"/>
    </location>
</feature>
<dbReference type="SUPFAM" id="SSF52047">
    <property type="entry name" value="RNI-like"/>
    <property type="match status" value="1"/>
</dbReference>
<evidence type="ECO:0000256" key="2">
    <source>
        <dbReference type="ARBA" id="ARBA00022729"/>
    </source>
</evidence>
<dbReference type="OrthoDB" id="120976at2759"/>
<dbReference type="PROSITE" id="PS51366">
    <property type="entry name" value="MI"/>
    <property type="match status" value="2"/>
</dbReference>
<dbReference type="Gene3D" id="1.10.238.10">
    <property type="entry name" value="EF-hand"/>
    <property type="match status" value="1"/>
</dbReference>
<feature type="compositionally biased region" description="Polar residues" evidence="6">
    <location>
        <begin position="653"/>
        <end position="663"/>
    </location>
</feature>
<feature type="region of interest" description="Disordered" evidence="6">
    <location>
        <begin position="653"/>
        <end position="677"/>
    </location>
</feature>
<feature type="region of interest" description="Disordered" evidence="6">
    <location>
        <begin position="39"/>
        <end position="100"/>
    </location>
</feature>
<evidence type="ECO:0000313" key="9">
    <source>
        <dbReference type="EMBL" id="OQS02768.1"/>
    </source>
</evidence>
<gene>
    <name evidence="9" type="ORF">THRCLA_04897</name>
</gene>
<dbReference type="InterPro" id="IPR011992">
    <property type="entry name" value="EF-hand-dom_pair"/>
</dbReference>
<feature type="domain" description="EF-hand" evidence="7">
    <location>
        <begin position="1163"/>
        <end position="1198"/>
    </location>
</feature>
<proteinExistence type="inferred from homology"/>
<feature type="non-terminal residue" evidence="9">
    <location>
        <position position="2787"/>
    </location>
</feature>
<evidence type="ECO:0000256" key="6">
    <source>
        <dbReference type="SAM" id="MobiDB-lite"/>
    </source>
</evidence>
<keyword evidence="3" id="KW-0106">Calcium</keyword>
<name>A0A1V9ZXM5_9STRA</name>
<dbReference type="PANTHER" id="PTHR31468">
    <property type="entry name" value="1,3-BETA-GLUCANOSYLTRANSFERASE GAS1"/>
    <property type="match status" value="1"/>
</dbReference>
<dbReference type="SUPFAM" id="SSF51445">
    <property type="entry name" value="(Trans)glycosidases"/>
    <property type="match status" value="2"/>
</dbReference>
<protein>
    <submittedName>
        <fullName evidence="9">Uncharacterized protein</fullName>
    </submittedName>
</protein>
<dbReference type="GO" id="GO:0005886">
    <property type="term" value="C:plasma membrane"/>
    <property type="evidence" value="ECO:0007669"/>
    <property type="project" value="TreeGrafter"/>
</dbReference>
<dbReference type="CDD" id="cd00051">
    <property type="entry name" value="EFh"/>
    <property type="match status" value="1"/>
</dbReference>
<dbReference type="Pfam" id="PF13833">
    <property type="entry name" value="EF-hand_8"/>
    <property type="match status" value="1"/>
</dbReference>
<keyword evidence="5" id="KW-0325">Glycoprotein</keyword>
<dbReference type="PANTHER" id="PTHR31468:SF2">
    <property type="entry name" value="1,3-BETA-GLUCANOSYLTRANSFERASE GAS1"/>
    <property type="match status" value="1"/>
</dbReference>
<reference evidence="9 10" key="1">
    <citation type="journal article" date="2014" name="Genome Biol. Evol.">
        <title>The secreted proteins of Achlya hypogyna and Thraustotheca clavata identify the ancestral oomycete secretome and reveal gene acquisitions by horizontal gene transfer.</title>
        <authorList>
            <person name="Misner I."/>
            <person name="Blouin N."/>
            <person name="Leonard G."/>
            <person name="Richards T.A."/>
            <person name="Lane C.E."/>
        </authorList>
    </citation>
    <scope>NUCLEOTIDE SEQUENCE [LARGE SCALE GENOMIC DNA]</scope>
    <source>
        <strain evidence="9 10">ATCC 34112</strain>
    </source>
</reference>
<feature type="compositionally biased region" description="Basic and acidic residues" evidence="6">
    <location>
        <begin position="51"/>
        <end position="67"/>
    </location>
</feature>
<dbReference type="InterPro" id="IPR018247">
    <property type="entry name" value="EF_Hand_1_Ca_BS"/>
</dbReference>
<keyword evidence="2" id="KW-0732">Signal</keyword>
<dbReference type="Gene3D" id="1.25.40.180">
    <property type="match status" value="2"/>
</dbReference>
<accession>A0A1V9ZXM5</accession>
<feature type="region of interest" description="Disordered" evidence="6">
    <location>
        <begin position="439"/>
        <end position="488"/>
    </location>
</feature>
<feature type="domain" description="EF-hand" evidence="7">
    <location>
        <begin position="1127"/>
        <end position="1162"/>
    </location>
</feature>
<dbReference type="InterPro" id="IPR002048">
    <property type="entry name" value="EF_hand_dom"/>
</dbReference>
<evidence type="ECO:0000256" key="5">
    <source>
        <dbReference type="ARBA" id="ARBA00023180"/>
    </source>
</evidence>
<dbReference type="SMART" id="SM00054">
    <property type="entry name" value="EFh"/>
    <property type="match status" value="2"/>
</dbReference>
<dbReference type="Proteomes" id="UP000243217">
    <property type="component" value="Unassembled WGS sequence"/>
</dbReference>
<dbReference type="InterPro" id="IPR028011">
    <property type="entry name" value="DUF4476"/>
</dbReference>
<feature type="domain" description="MI" evidence="8">
    <location>
        <begin position="145"/>
        <end position="269"/>
    </location>
</feature>
<evidence type="ECO:0000259" key="7">
    <source>
        <dbReference type="PROSITE" id="PS50222"/>
    </source>
</evidence>
<keyword evidence="4" id="KW-1015">Disulfide bond</keyword>
<keyword evidence="10" id="KW-1185">Reference proteome</keyword>
<feature type="region of interest" description="Disordered" evidence="6">
    <location>
        <begin position="2291"/>
        <end position="2310"/>
    </location>
</feature>
<dbReference type="Pfam" id="PF02847">
    <property type="entry name" value="MA3"/>
    <property type="match status" value="2"/>
</dbReference>
<dbReference type="PROSITE" id="PS50222">
    <property type="entry name" value="EF_HAND_2"/>
    <property type="match status" value="2"/>
</dbReference>
<feature type="compositionally biased region" description="Basic and acidic residues" evidence="6">
    <location>
        <begin position="466"/>
        <end position="475"/>
    </location>
</feature>
<dbReference type="EMBL" id="JNBS01001079">
    <property type="protein sequence ID" value="OQS02768.1"/>
    <property type="molecule type" value="Genomic_DNA"/>
</dbReference>
<dbReference type="Gene3D" id="3.20.20.80">
    <property type="entry name" value="Glycosidases"/>
    <property type="match status" value="2"/>
</dbReference>
<dbReference type="InterPro" id="IPR017853">
    <property type="entry name" value="GH"/>
</dbReference>
<dbReference type="InterPro" id="IPR003891">
    <property type="entry name" value="Initiation_fac_eIF4g_MI"/>
</dbReference>
<dbReference type="PROSITE" id="PS00018">
    <property type="entry name" value="EF_HAND_1"/>
    <property type="match status" value="1"/>
</dbReference>
<dbReference type="GO" id="GO:0042124">
    <property type="term" value="F:1,3-beta-glucanosyltransferase activity"/>
    <property type="evidence" value="ECO:0007669"/>
    <property type="project" value="TreeGrafter"/>
</dbReference>
<dbReference type="STRING" id="74557.A0A1V9ZXM5"/>
<dbReference type="SUPFAM" id="SSF47473">
    <property type="entry name" value="EF-hand"/>
    <property type="match status" value="1"/>
</dbReference>
<dbReference type="Pfam" id="PF03198">
    <property type="entry name" value="Glyco_hydro_72"/>
    <property type="match status" value="2"/>
</dbReference>
<evidence type="ECO:0000313" key="10">
    <source>
        <dbReference type="Proteomes" id="UP000243217"/>
    </source>
</evidence>
<feature type="region of interest" description="Disordered" evidence="6">
    <location>
        <begin position="2763"/>
        <end position="2787"/>
    </location>
</feature>
<feature type="compositionally biased region" description="Basic and acidic residues" evidence="6">
    <location>
        <begin position="439"/>
        <end position="453"/>
    </location>
</feature>
<dbReference type="InterPro" id="IPR004886">
    <property type="entry name" value="Glucanosyltransferase"/>
</dbReference>
<dbReference type="SMART" id="SM00544">
    <property type="entry name" value="MA3"/>
    <property type="match status" value="2"/>
</dbReference>
<evidence type="ECO:0000256" key="4">
    <source>
        <dbReference type="ARBA" id="ARBA00023157"/>
    </source>
</evidence>
<dbReference type="Pfam" id="PF13516">
    <property type="entry name" value="LRR_6"/>
    <property type="match status" value="3"/>
</dbReference>
<dbReference type="GO" id="GO:0005509">
    <property type="term" value="F:calcium ion binding"/>
    <property type="evidence" value="ECO:0007669"/>
    <property type="project" value="InterPro"/>
</dbReference>
<dbReference type="SMART" id="SM00368">
    <property type="entry name" value="LRR_RI"/>
    <property type="match status" value="6"/>
</dbReference>
<sequence>MSASRRNSKDLAGQKVDPESVAMAEVAANPTIGAISFAPIEEEIPTSSSVEKTEVVRDRTKSRELAKKMGGGKKGLWGKPEDLITTPPIDRDDPNFDSEEENDDVILVGSAARSPTMSPRTRSLSKIALVDGNPRAFGNAVVPPEVKKQMEEIISEYFTSGEIEEVQRRLDELAKTTDESYNYEFVKRAITMSMDKHEKERESVSRLLSELYLNGLTPLEIAQGFRRVLITSDDLALDIPTAINMLSIFAARAVVDEIVPPKFLEDSFLVKNAEPVVAEAIKKLSIKHGTVRMEKGWGPGDGRPVEELKVAIDQLTKEFLLSRDLDEAATCVRELNVEHFHHEVVKRGIVNSFEEGPDACNAMSSLLAFLVSQEIVSTIQVLKGFERVKLALPDIKLDVPAAEGLFSSIVNTFEQEGLSIDDNGEIISSIPKEREEFRATDEDLRSKRPEVKQQIKPRQYSSTWTRRLEKLEPLDRPSSPSPNATKLLGRMSWDPKVLEIKETYRRGDEPLPKEYLTHSITGNRTVDISKPDLFEESLKKLPSTHSVREIIKQNEIPFQPRIALNATYTPESPLSRMTKLDDRTLGRLLSRQSSLVAMENHDEEDLLEELESSSSESNLTCKLSKENQKKYFGGPAKQNFYVNYRQLAAKQQLYRQSTSNEKPSQTEDTTKNDDVNTLSPRTLCLTKSILANRPAIPMIIRKNTTNSFDFSYQSLGDTYIMQFADCVKSLPFLEEISVRDNRLSDEGLDSLLTAVHQHLRLRKLDISENEIGSKAAQTLRIMIASPKCSLIYLIMEKADIDDFECAAFMSAFEKNKSVEELYMPRNRIGEAEQLNAVKPEITTGGEAIASMLYVNEKVIKLDLSWNLLRLESGITLARSLEYNRKLIELNVAYNACGDAGAMVFGRVLTVNSTLRTLNLSYNNVGCRGALVIASAASKSKSLRHIQLNGNNIGREGGRALMVAMCNNKSEQGCDIEISGCNLASTGNSGNDKMFDPTDPAGEYSLDLSNPFDQMIATELLRLATFKKGCRFEKLKHHSRAERIKAKATTITLIASSTTTVFNSPLDIFYRSLRQKQKKSKEFKIDTAALLPVFHGLSMKPTVATLEAILSRMKEAWSSTTNLDEFEFSNMFFHALFSVIDSNQSGGIDAEELKSALGMLGIYMNDQEIANAIAQYDLDNSGTIEDTEFVEFIKSHVRRQSVGNKDAEFALRDAATNQVWQIPQVGRLEIVFVYEREATLESEDARHRLSDAGVAQLIKNIRLQAKSPTEKLELLNIAIRESEILFTAPQAYELLDQCGGLTKDVRVKEIANLALQMLTAREAQRLVSMTLSLRERAKLKIELGNAYTVIMGNPTAHFALDLSNRTDRWVACKLVEIAQAEKKESIASQRGDSSQHGNWENYRNEVLDGEKFVLTTSFFNSLPHTGRLEFDYVSTSRPPKHIQALSDRRYNQLLKELARDTYFVDISDKDILSPAQRRWQKLREYVRKERFYNAAKFAQEHIFRIKNSREEIRLKLIQIETATCDRYLTVAQASRIVLSMPANNNGRVEVARVLFSRLIDAENFVDIFDQLTLTEQKALANMLGWLNILNPNKPDRFYELDLSVLEDYAVAKILIRLAVIEEGDNWVDYTYSPNPNEPPISDWILPASWDADDTGKGEGPRRVGILKLRFRSTAEDGCFPDWDARAEMKKRAKWMNTEPAMTEYVAGGYADEYCVEKANLINQAATPSFAAADAGRYGIGYFIPNNCDFNSTPSYTTTSTLTSSTFTPPRSAVLTCPADFPTGALPGIPSVTILSCSLTQPICNSGASNKHKITESVTTAPEKKLNKMHLGWTLAALTTIASAANTTITSAANTIPTTGWVNPLIIKGYKFFDSVTGNEFRIKGIGIYPRANAGKQYDANSVDWFSDDMEAIWQPQLANLQALGVNTIRIYAVDPTKSHDKFMCALNKLGMYAFVGMSAVCEGCYILDEAAPGCYSSAMFTRAQMIYNAFAVYDNVIGFSVGNENNLGKTINLSAPCVKALIRDVRAYGQNCAGSLRQIPIGLDSADVDTEAHPRGSWLAYYDCLKDNNENTRAEWFGFNQYVECDPQKDLSYDLSAGLQKLMSDYAKSNYSRPIVFGEFGCIKIKNTIDNIEQQRTFLDAKWMNTEPAMTEYVAGGNAFEYSVEKANLIDKTVTPPFASADAGRYGIGYFTPGNCDFNSTPCVYNKYPEFDNLGKAYNATPASTLTASSFKPARSGVLSCPADFPTSLLPGTPSVPILSCSVAQPVCNGGASNKHKITGTGSVTVAPQKKLVSGQSGGDNSTSDSPSTSNQSPSLLILSALSSIAFAANYVPEFGYVRPLTIKGNKFFESEKGNEFRVKGISMYPRANTGALSDANSVDWFTNEMEGIWRPQLEHLRALGANTIRIYAIDPTKNHDLFMCALSMLGMYAFVGISAACDGCHLVDVPAPACYPPEMLTRAQMVYNAMAVYDNVIGFSVGNENNFGKSVELSAPCVKALIRDVRAYAQYCGGYIRPVPIGLDIADVNTEAHPRSSWLAYYDCLKDNNENTRAEWIGLNQYVECDAQKDLSYSQSAGLQKLISDFAHSNYSRPIVFGEFGCIKISNTINNVEQQRTFLEAKWMNTEPDMTEYVVGGNAFEYSVEKVNLINKNGTIYSQNEYKHDVATPPFASADAGRYGIGYFTPSNCDFNTIPCVYNKYPEFDNLGKVYNATPASDLNVTAFTPNRTEVLKCPADFSKGALPDTPNVNILSCSVAQPQCNNGISNTRKYKGTGSVNSAPRKKLVPGQSG</sequence>
<dbReference type="SUPFAM" id="SSF48371">
    <property type="entry name" value="ARM repeat"/>
    <property type="match status" value="2"/>
</dbReference>
<organism evidence="9 10">
    <name type="scientific">Thraustotheca clavata</name>
    <dbReference type="NCBI Taxonomy" id="74557"/>
    <lineage>
        <taxon>Eukaryota</taxon>
        <taxon>Sar</taxon>
        <taxon>Stramenopiles</taxon>
        <taxon>Oomycota</taxon>
        <taxon>Saprolegniomycetes</taxon>
        <taxon>Saprolegniales</taxon>
        <taxon>Achlyaceae</taxon>
        <taxon>Thraustotheca</taxon>
    </lineage>
</organism>
<dbReference type="InterPro" id="IPR016024">
    <property type="entry name" value="ARM-type_fold"/>
</dbReference>
<evidence type="ECO:0000259" key="8">
    <source>
        <dbReference type="PROSITE" id="PS51366"/>
    </source>
</evidence>
<dbReference type="GO" id="GO:0034411">
    <property type="term" value="P:cell wall (1-&gt;3)-beta-D-glucan biosynthetic process"/>
    <property type="evidence" value="ECO:0007669"/>
    <property type="project" value="TreeGrafter"/>
</dbReference>
<comment type="similarity">
    <text evidence="1">Belongs to the glycosyl hydrolase 72 family.</text>
</comment>
<dbReference type="InterPro" id="IPR001611">
    <property type="entry name" value="Leu-rich_rpt"/>
</dbReference>
<evidence type="ECO:0000256" key="3">
    <source>
        <dbReference type="ARBA" id="ARBA00022837"/>
    </source>
</evidence>
<feature type="domain" description="MI" evidence="8">
    <location>
        <begin position="307"/>
        <end position="429"/>
    </location>
</feature>
<dbReference type="Pfam" id="PF14771">
    <property type="entry name" value="DUF4476"/>
    <property type="match status" value="1"/>
</dbReference>
<evidence type="ECO:0000256" key="1">
    <source>
        <dbReference type="ARBA" id="ARBA00007528"/>
    </source>
</evidence>
<comment type="caution">
    <text evidence="9">The sequence shown here is derived from an EMBL/GenBank/DDBJ whole genome shotgun (WGS) entry which is preliminary data.</text>
</comment>